<dbReference type="SUPFAM" id="SSF53639">
    <property type="entry name" value="AraD/HMP-PK domain-like"/>
    <property type="match status" value="1"/>
</dbReference>
<dbReference type="PANTHER" id="PTHR10640:SF7">
    <property type="entry name" value="METHYLTHIORIBULOSE-1-PHOSPHATE DEHYDRATASE"/>
    <property type="match status" value="1"/>
</dbReference>
<dbReference type="AlphaFoldDB" id="A0A1X6P5C0"/>
<proteinExistence type="predicted"/>
<sequence>MGPAPTPPVNDVVTADAHYRALVCELCAQLYTSGAATGTGGGMCILEGGRLYVAPSGVPKERIASADVFVVSPAGYEVIVPPATASLSLSACLPLFSLAIERRGAGAVVHSHSVAAVMAGMTAVRPVGEADGGIRGGVTEVFEISHLEMLKGLFWGGRDAAAAGRLSDAGGDGAGGRTGRIGYEDTLVIPVIRNTPFERELVSGMAAAMDAYPDAPAVMVKRHGVYGANECLEFLFDLATRMRGVGMALVGGDQ</sequence>
<dbReference type="GO" id="GO:0019509">
    <property type="term" value="P:L-methionine salvage from methylthioadenosine"/>
    <property type="evidence" value="ECO:0007669"/>
    <property type="project" value="TreeGrafter"/>
</dbReference>
<name>A0A1X6P5C0_PORUM</name>
<dbReference type="OrthoDB" id="191080at2759"/>
<evidence type="ECO:0000313" key="2">
    <source>
        <dbReference type="EMBL" id="OSX75966.1"/>
    </source>
</evidence>
<dbReference type="InterPro" id="IPR001303">
    <property type="entry name" value="Aldolase_II/adducin_N"/>
</dbReference>
<dbReference type="Proteomes" id="UP000218209">
    <property type="component" value="Unassembled WGS sequence"/>
</dbReference>
<dbReference type="EMBL" id="KV918885">
    <property type="protein sequence ID" value="OSX75966.1"/>
    <property type="molecule type" value="Genomic_DNA"/>
</dbReference>
<feature type="domain" description="Class II aldolase/adducin N-terminal" evidence="1">
    <location>
        <begin position="21"/>
        <end position="240"/>
    </location>
</feature>
<dbReference type="Pfam" id="PF00596">
    <property type="entry name" value="Aldolase_II"/>
    <property type="match status" value="1"/>
</dbReference>
<evidence type="ECO:0000259" key="1">
    <source>
        <dbReference type="SMART" id="SM01007"/>
    </source>
</evidence>
<reference evidence="2 3" key="1">
    <citation type="submission" date="2017-03" db="EMBL/GenBank/DDBJ databases">
        <title>WGS assembly of Porphyra umbilicalis.</title>
        <authorList>
            <person name="Brawley S.H."/>
            <person name="Blouin N.A."/>
            <person name="Ficko-Blean E."/>
            <person name="Wheeler G.L."/>
            <person name="Lohr M."/>
            <person name="Goodson H.V."/>
            <person name="Jenkins J.W."/>
            <person name="Blaby-Haas C.E."/>
            <person name="Helliwell K.E."/>
            <person name="Chan C."/>
            <person name="Marriage T."/>
            <person name="Bhattacharya D."/>
            <person name="Klein A.S."/>
            <person name="Badis Y."/>
            <person name="Brodie J."/>
            <person name="Cao Y."/>
            <person name="Collen J."/>
            <person name="Dittami S.M."/>
            <person name="Gachon C.M."/>
            <person name="Green B.R."/>
            <person name="Karpowicz S."/>
            <person name="Kim J.W."/>
            <person name="Kudahl U."/>
            <person name="Lin S."/>
            <person name="Michel G."/>
            <person name="Mittag M."/>
            <person name="Olson B.J."/>
            <person name="Pangilinan J."/>
            <person name="Peng Y."/>
            <person name="Qiu H."/>
            <person name="Shu S."/>
            <person name="Singer J.T."/>
            <person name="Smith A.G."/>
            <person name="Sprecher B.N."/>
            <person name="Wagner V."/>
            <person name="Wang W."/>
            <person name="Wang Z.-Y."/>
            <person name="Yan J."/>
            <person name="Yarish C."/>
            <person name="Zoeuner-Riek S."/>
            <person name="Zhuang Y."/>
            <person name="Zou Y."/>
            <person name="Lindquist E.A."/>
            <person name="Grimwood J."/>
            <person name="Barry K."/>
            <person name="Rokhsar D.S."/>
            <person name="Schmutz J."/>
            <person name="Stiller J.W."/>
            <person name="Grossman A.R."/>
            <person name="Prochnik S.E."/>
        </authorList>
    </citation>
    <scope>NUCLEOTIDE SEQUENCE [LARGE SCALE GENOMIC DNA]</scope>
    <source>
        <strain evidence="2">4086291</strain>
    </source>
</reference>
<protein>
    <recommendedName>
        <fullName evidence="1">Class II aldolase/adducin N-terminal domain-containing protein</fullName>
    </recommendedName>
</protein>
<dbReference type="GO" id="GO:0005737">
    <property type="term" value="C:cytoplasm"/>
    <property type="evidence" value="ECO:0007669"/>
    <property type="project" value="TreeGrafter"/>
</dbReference>
<accession>A0A1X6P5C0</accession>
<dbReference type="SMART" id="SM01007">
    <property type="entry name" value="Aldolase_II"/>
    <property type="match status" value="1"/>
</dbReference>
<dbReference type="GO" id="GO:0046570">
    <property type="term" value="F:methylthioribulose 1-phosphate dehydratase activity"/>
    <property type="evidence" value="ECO:0007669"/>
    <property type="project" value="TreeGrafter"/>
</dbReference>
<dbReference type="Gene3D" id="3.40.225.10">
    <property type="entry name" value="Class II aldolase/adducin N-terminal domain"/>
    <property type="match status" value="1"/>
</dbReference>
<keyword evidence="3" id="KW-1185">Reference proteome</keyword>
<evidence type="ECO:0000313" key="3">
    <source>
        <dbReference type="Proteomes" id="UP000218209"/>
    </source>
</evidence>
<organism evidence="2 3">
    <name type="scientific">Porphyra umbilicalis</name>
    <name type="common">Purple laver</name>
    <name type="synonym">Red alga</name>
    <dbReference type="NCBI Taxonomy" id="2786"/>
    <lineage>
        <taxon>Eukaryota</taxon>
        <taxon>Rhodophyta</taxon>
        <taxon>Bangiophyceae</taxon>
        <taxon>Bangiales</taxon>
        <taxon>Bangiaceae</taxon>
        <taxon>Porphyra</taxon>
    </lineage>
</organism>
<dbReference type="InterPro" id="IPR036409">
    <property type="entry name" value="Aldolase_II/adducin_N_sf"/>
</dbReference>
<gene>
    <name evidence="2" type="ORF">BU14_0215s0028</name>
</gene>
<dbReference type="PANTHER" id="PTHR10640">
    <property type="entry name" value="METHYLTHIORIBULOSE-1-PHOSPHATE DEHYDRATASE"/>
    <property type="match status" value="1"/>
</dbReference>